<feature type="transmembrane region" description="Helical" evidence="1">
    <location>
        <begin position="44"/>
        <end position="69"/>
    </location>
</feature>
<evidence type="ECO:0000313" key="2">
    <source>
        <dbReference type="EMBL" id="EKE28048.1"/>
    </source>
</evidence>
<feature type="transmembrane region" description="Helical" evidence="1">
    <location>
        <begin position="138"/>
        <end position="159"/>
    </location>
</feature>
<dbReference type="AlphaFoldDB" id="K2FYN0"/>
<protein>
    <submittedName>
        <fullName evidence="2">Uncharacterized protein</fullName>
    </submittedName>
</protein>
<keyword evidence="1" id="KW-0812">Transmembrane</keyword>
<feature type="transmembrane region" description="Helical" evidence="1">
    <location>
        <begin position="81"/>
        <end position="100"/>
    </location>
</feature>
<organism evidence="2">
    <name type="scientific">uncultured bacterium</name>
    <name type="common">gcode 4</name>
    <dbReference type="NCBI Taxonomy" id="1234023"/>
    <lineage>
        <taxon>Bacteria</taxon>
        <taxon>environmental samples</taxon>
    </lineage>
</organism>
<keyword evidence="1" id="KW-1133">Transmembrane helix</keyword>
<keyword evidence="1" id="KW-0472">Membrane</keyword>
<proteinExistence type="predicted"/>
<accession>K2FYN0</accession>
<dbReference type="EMBL" id="AMFJ01000380">
    <property type="protein sequence ID" value="EKE28048.1"/>
    <property type="molecule type" value="Genomic_DNA"/>
</dbReference>
<feature type="transmembrane region" description="Helical" evidence="1">
    <location>
        <begin position="165"/>
        <end position="184"/>
    </location>
</feature>
<comment type="caution">
    <text evidence="2">The sequence shown here is derived from an EMBL/GenBank/DDBJ whole genome shotgun (WGS) entry which is preliminary data.</text>
</comment>
<sequence>MTILNFRSLYEKIFSSFDVAADTKLVEGFEKEWVKELIIIKRSWIFAIFNSWIFLLVLIIMVTNCILINYNFESRVTATTLIWLLVFNILYWIFSVIVYFKKFKNIYWVRPTIIDTKGLKEELTLWDAAFTKFFNRTIFNYFVLIWITIYIVYDLIFWSQGFENVWMYWIINIVLLFLQVFLSARFKNRMINLEMDFSLVMPGKIIFYNQSWILRNVQTINSEKIKTITSNFTNFIGSMFNFWEIVIMTEWDEANMWEMHLYYIAHPTDTVHEINALLWAPEKEPIAAVGVYRP</sequence>
<name>K2FYN0_9BACT</name>
<reference evidence="2" key="1">
    <citation type="journal article" date="2012" name="Science">
        <title>Fermentation, hydrogen, and sulfur metabolism in multiple uncultivated bacterial phyla.</title>
        <authorList>
            <person name="Wrighton K.C."/>
            <person name="Thomas B.C."/>
            <person name="Sharon I."/>
            <person name="Miller C.S."/>
            <person name="Castelle C.J."/>
            <person name="VerBerkmoes N.C."/>
            <person name="Wilkins M.J."/>
            <person name="Hettich R.L."/>
            <person name="Lipton M.S."/>
            <person name="Williams K.H."/>
            <person name="Long P.E."/>
            <person name="Banfield J.F."/>
        </authorList>
    </citation>
    <scope>NUCLEOTIDE SEQUENCE [LARGE SCALE GENOMIC DNA]</scope>
</reference>
<gene>
    <name evidence="2" type="ORF">ACD_3C00106G0007</name>
</gene>
<evidence type="ECO:0000256" key="1">
    <source>
        <dbReference type="SAM" id="Phobius"/>
    </source>
</evidence>